<reference evidence="1 2" key="1">
    <citation type="journal article" date="2021" name="J. Hered.">
        <title>A chromosome-level genome assembly of the parasitoid wasp, Cotesia glomerata (Hymenoptera: Braconidae).</title>
        <authorList>
            <person name="Pinto B.J."/>
            <person name="Weis J.J."/>
            <person name="Gamble T."/>
            <person name="Ode P.J."/>
            <person name="Paul R."/>
            <person name="Zaspel J.M."/>
        </authorList>
    </citation>
    <scope>NUCLEOTIDE SEQUENCE [LARGE SCALE GENOMIC DNA]</scope>
    <source>
        <strain evidence="1">CgM1</strain>
    </source>
</reference>
<keyword evidence="2" id="KW-1185">Reference proteome</keyword>
<sequence>MYWYSKIIREIPFTRLMSAQLSPEAEKTLPHLCQPDLVSVSGNGKTYGLLKDVNGEIKTANSWFFVMNNNAFVFTFKASLDISMTWSLPRPILASAVRKGAVISEDSCSRGFVERRPPPRNPVGRIGNNNSYVVGSLGDVKNSTCQQPGTRYWVLPPTALARSARKSARAGSMNVDTVLSVLKPDRNSPVTRIQVVYSAKVRLTNSTRYFKYLDLEGSDDTKGLC</sequence>
<evidence type="ECO:0000313" key="2">
    <source>
        <dbReference type="Proteomes" id="UP000826195"/>
    </source>
</evidence>
<dbReference type="Proteomes" id="UP000826195">
    <property type="component" value="Unassembled WGS sequence"/>
</dbReference>
<dbReference type="EMBL" id="JAHXZJ010001119">
    <property type="protein sequence ID" value="KAH0555206.1"/>
    <property type="molecule type" value="Genomic_DNA"/>
</dbReference>
<gene>
    <name evidence="1" type="ORF">KQX54_016041</name>
</gene>
<accession>A0AAV7IQF6</accession>
<comment type="caution">
    <text evidence="1">The sequence shown here is derived from an EMBL/GenBank/DDBJ whole genome shotgun (WGS) entry which is preliminary data.</text>
</comment>
<dbReference type="AlphaFoldDB" id="A0AAV7IQF6"/>
<proteinExistence type="predicted"/>
<evidence type="ECO:0000313" key="1">
    <source>
        <dbReference type="EMBL" id="KAH0555206.1"/>
    </source>
</evidence>
<protein>
    <submittedName>
        <fullName evidence="1">Uncharacterized protein</fullName>
    </submittedName>
</protein>
<organism evidence="1 2">
    <name type="scientific">Cotesia glomerata</name>
    <name type="common">Lepidopteran parasitic wasp</name>
    <name type="synonym">Apanteles glomeratus</name>
    <dbReference type="NCBI Taxonomy" id="32391"/>
    <lineage>
        <taxon>Eukaryota</taxon>
        <taxon>Metazoa</taxon>
        <taxon>Ecdysozoa</taxon>
        <taxon>Arthropoda</taxon>
        <taxon>Hexapoda</taxon>
        <taxon>Insecta</taxon>
        <taxon>Pterygota</taxon>
        <taxon>Neoptera</taxon>
        <taxon>Endopterygota</taxon>
        <taxon>Hymenoptera</taxon>
        <taxon>Apocrita</taxon>
        <taxon>Ichneumonoidea</taxon>
        <taxon>Braconidae</taxon>
        <taxon>Microgastrinae</taxon>
        <taxon>Cotesia</taxon>
    </lineage>
</organism>
<name>A0AAV7IQF6_COTGL</name>